<comment type="subcellular location">
    <subcellularLocation>
        <location evidence="1">Membrane</location>
        <topology evidence="1">Single-pass type II membrane protein</topology>
    </subcellularLocation>
</comment>
<dbReference type="InterPro" id="IPR051292">
    <property type="entry name" value="Xyl/GlcA_transferase"/>
</dbReference>
<evidence type="ECO:0000256" key="1">
    <source>
        <dbReference type="ARBA" id="ARBA00004606"/>
    </source>
</evidence>
<feature type="signal peptide" evidence="8">
    <location>
        <begin position="1"/>
        <end position="25"/>
    </location>
</feature>
<accession>A0A835XUU9</accession>
<dbReference type="AlphaFoldDB" id="A0A835XUU9"/>
<feature type="compositionally biased region" description="Gly residues" evidence="7">
    <location>
        <begin position="123"/>
        <end position="135"/>
    </location>
</feature>
<proteinExistence type="predicted"/>
<feature type="region of interest" description="Disordered" evidence="7">
    <location>
        <begin position="117"/>
        <end position="139"/>
    </location>
</feature>
<gene>
    <name evidence="9" type="ORF">HYH03_014994</name>
</gene>
<evidence type="ECO:0000313" key="10">
    <source>
        <dbReference type="Proteomes" id="UP000612055"/>
    </source>
</evidence>
<protein>
    <recommendedName>
        <fullName evidence="11">Glycosyltransferase family 49 protein</fullName>
    </recommendedName>
</protein>
<evidence type="ECO:0000256" key="2">
    <source>
        <dbReference type="ARBA" id="ARBA00022692"/>
    </source>
</evidence>
<evidence type="ECO:0000256" key="3">
    <source>
        <dbReference type="ARBA" id="ARBA00022968"/>
    </source>
</evidence>
<dbReference type="GO" id="GO:0042285">
    <property type="term" value="F:xylosyltransferase activity"/>
    <property type="evidence" value="ECO:0007669"/>
    <property type="project" value="TreeGrafter"/>
</dbReference>
<keyword evidence="10" id="KW-1185">Reference proteome</keyword>
<organism evidence="9 10">
    <name type="scientific">Edaphochlamys debaryana</name>
    <dbReference type="NCBI Taxonomy" id="47281"/>
    <lineage>
        <taxon>Eukaryota</taxon>
        <taxon>Viridiplantae</taxon>
        <taxon>Chlorophyta</taxon>
        <taxon>core chlorophytes</taxon>
        <taxon>Chlorophyceae</taxon>
        <taxon>CS clade</taxon>
        <taxon>Chlamydomonadales</taxon>
        <taxon>Chlamydomonadales incertae sedis</taxon>
        <taxon>Edaphochlamys</taxon>
    </lineage>
</organism>
<evidence type="ECO:0000256" key="8">
    <source>
        <dbReference type="SAM" id="SignalP"/>
    </source>
</evidence>
<dbReference type="EMBL" id="JAEHOE010000114">
    <property type="protein sequence ID" value="KAG2486289.1"/>
    <property type="molecule type" value="Genomic_DNA"/>
</dbReference>
<keyword evidence="3" id="KW-0735">Signal-anchor</keyword>
<evidence type="ECO:0000256" key="6">
    <source>
        <dbReference type="ARBA" id="ARBA00023180"/>
    </source>
</evidence>
<dbReference type="Proteomes" id="UP000612055">
    <property type="component" value="Unassembled WGS sequence"/>
</dbReference>
<comment type="caution">
    <text evidence="9">The sequence shown here is derived from an EMBL/GenBank/DDBJ whole genome shotgun (WGS) entry which is preliminary data.</text>
</comment>
<dbReference type="GO" id="GO:0015020">
    <property type="term" value="F:glucuronosyltransferase activity"/>
    <property type="evidence" value="ECO:0007669"/>
    <property type="project" value="TreeGrafter"/>
</dbReference>
<evidence type="ECO:0000256" key="4">
    <source>
        <dbReference type="ARBA" id="ARBA00022989"/>
    </source>
</evidence>
<dbReference type="GO" id="GO:0016020">
    <property type="term" value="C:membrane"/>
    <property type="evidence" value="ECO:0007669"/>
    <property type="project" value="UniProtKB-SubCell"/>
</dbReference>
<reference evidence="9" key="1">
    <citation type="journal article" date="2020" name="bioRxiv">
        <title>Comparative genomics of Chlamydomonas.</title>
        <authorList>
            <person name="Craig R.J."/>
            <person name="Hasan A.R."/>
            <person name="Ness R.W."/>
            <person name="Keightley P.D."/>
        </authorList>
    </citation>
    <scope>NUCLEOTIDE SEQUENCE</scope>
    <source>
        <strain evidence="9">CCAP 11/70</strain>
    </source>
</reference>
<evidence type="ECO:0000256" key="5">
    <source>
        <dbReference type="ARBA" id="ARBA00023136"/>
    </source>
</evidence>
<evidence type="ECO:0000313" key="9">
    <source>
        <dbReference type="EMBL" id="KAG2486289.1"/>
    </source>
</evidence>
<dbReference type="Pfam" id="PF13896">
    <property type="entry name" value="Glyco_transf_49"/>
    <property type="match status" value="1"/>
</dbReference>
<keyword evidence="2" id="KW-0812">Transmembrane</keyword>
<keyword evidence="6" id="KW-0325">Glycoprotein</keyword>
<sequence>MQRPRSTRLLLLVALAVAQPRWAAAAANPKAEELKEAINADYKFGRTNWDSAILNDTLSNVKLERIIWSAKPPRFAFTVFTQLTLNRLPTLYNMCTTYTGPLSAAVFVPLVQTQPYPASTSGSGSGGRGAGGAEDGGLNPQSAKVLAEAVEEVERVFERIEKNPDICALDVMLFYEVYDSDQAKLLYPVNYMRNYARMQVRTRLLAMIDVDMYMSGSLSRELTEADTVKQYEALCSERRATILPAFEPTRVGAGGKDMATNISRMSKDVLRSVHGRNKYAMQFKLRVFPRGHTPTDYVRWFNATEPYQVQYKRFYEPWFITCDEIMPWYDVDFRGYGMNKIILIAALNYYNYTFWVHPNAWLVHNPHTDTEVRKLVAREASDVNKLKVKLPANALYRKLTALFGKAKRGMMRGTYEPRVDSRAMAVYDRVSWLRRPPELVGTPTPEHVFTMS</sequence>
<name>A0A835XUU9_9CHLO</name>
<keyword evidence="5" id="KW-0472">Membrane</keyword>
<dbReference type="PANTHER" id="PTHR12270">
    <property type="entry name" value="GLYCOSYLTRANSFERASE-RELATED"/>
    <property type="match status" value="1"/>
</dbReference>
<evidence type="ECO:0000256" key="7">
    <source>
        <dbReference type="SAM" id="MobiDB-lite"/>
    </source>
</evidence>
<dbReference type="GO" id="GO:0035269">
    <property type="term" value="P:protein O-linked glycosylation via mannose"/>
    <property type="evidence" value="ECO:0007669"/>
    <property type="project" value="TreeGrafter"/>
</dbReference>
<feature type="chain" id="PRO_5033028806" description="Glycosyltransferase family 49 protein" evidence="8">
    <location>
        <begin position="26"/>
        <end position="452"/>
    </location>
</feature>
<evidence type="ECO:0008006" key="11">
    <source>
        <dbReference type="Google" id="ProtNLM"/>
    </source>
</evidence>
<dbReference type="OrthoDB" id="411524at2759"/>
<keyword evidence="8" id="KW-0732">Signal</keyword>
<dbReference type="PANTHER" id="PTHR12270:SF52">
    <property type="entry name" value="GLYCOSYLTRANSFERASE-LIKE PROTEIN GNT13-RELATED"/>
    <property type="match status" value="1"/>
</dbReference>
<keyword evidence="4" id="KW-1133">Transmembrane helix</keyword>